<dbReference type="GO" id="GO:0016757">
    <property type="term" value="F:glycosyltransferase activity"/>
    <property type="evidence" value="ECO:0007669"/>
    <property type="project" value="UniProtKB-UniRule"/>
</dbReference>
<evidence type="ECO:0000256" key="5">
    <source>
        <dbReference type="ARBA" id="ARBA00022692"/>
    </source>
</evidence>
<gene>
    <name evidence="9" type="ORF">TSOC_008898</name>
</gene>
<dbReference type="PANTHER" id="PTHR21461:SF69">
    <property type="entry name" value="GLYCOSYLTRANSFERASE FAMILY 92 PROTEIN"/>
    <property type="match status" value="1"/>
</dbReference>
<keyword evidence="4 8" id="KW-0808">Transferase</keyword>
<keyword evidence="5" id="KW-0812">Transmembrane</keyword>
<keyword evidence="10" id="KW-1185">Reference proteome</keyword>
<evidence type="ECO:0000256" key="2">
    <source>
        <dbReference type="ARBA" id="ARBA00007647"/>
    </source>
</evidence>
<dbReference type="AlphaFoldDB" id="A0A2J7ZX84"/>
<sequence length="268" mass="30152">PIDGDTREWVEYHFSVGVDFVFLFDHSSIVPLWDEVKDYVLEGRVQYTRFASEIIRPKDGRVFSQGLQGRVFTQCFEQARGYFTWMMFTDADEYMMVSDPSYSSIPAVLRQYEHTAGAVVAHWLIMGSGGLFNRSAGQGMLATFTKCIASPNEHVKAIVHLDFASIGPTPHSFHYSGGRTGIRPGDNRTVGPGQPVLDRPTRQPLLLYHFYGAIGEYSSRIPRLRSGISGFTYKSLSQYQTLDRRAQDDCLLGARAAERVARRPRPVG</sequence>
<comment type="similarity">
    <text evidence="2 8">Belongs to the glycosyltransferase 92 family.</text>
</comment>
<evidence type="ECO:0000313" key="10">
    <source>
        <dbReference type="Proteomes" id="UP000236333"/>
    </source>
</evidence>
<evidence type="ECO:0000256" key="1">
    <source>
        <dbReference type="ARBA" id="ARBA00004167"/>
    </source>
</evidence>
<dbReference type="InterPro" id="IPR008166">
    <property type="entry name" value="Glyco_transf_92"/>
</dbReference>
<feature type="non-terminal residue" evidence="9">
    <location>
        <position position="1"/>
    </location>
</feature>
<reference evidence="9 10" key="1">
    <citation type="journal article" date="2017" name="Mol. Biol. Evol.">
        <title>The 4-celled Tetrabaena socialis nuclear genome reveals the essential components for genetic control of cell number at the origin of multicellularity in the volvocine lineage.</title>
        <authorList>
            <person name="Featherston J."/>
            <person name="Arakaki Y."/>
            <person name="Hanschen E.R."/>
            <person name="Ferris P.J."/>
            <person name="Michod R.E."/>
            <person name="Olson B.J.S.C."/>
            <person name="Nozaki H."/>
            <person name="Durand P.M."/>
        </authorList>
    </citation>
    <scope>NUCLEOTIDE SEQUENCE [LARGE SCALE GENOMIC DNA]</scope>
    <source>
        <strain evidence="9 10">NIES-571</strain>
    </source>
</reference>
<dbReference type="GO" id="GO:0016020">
    <property type="term" value="C:membrane"/>
    <property type="evidence" value="ECO:0007669"/>
    <property type="project" value="UniProtKB-SubCell"/>
</dbReference>
<comment type="caution">
    <text evidence="9">The sequence shown here is derived from an EMBL/GenBank/DDBJ whole genome shotgun (WGS) entry which is preliminary data.</text>
</comment>
<evidence type="ECO:0000313" key="9">
    <source>
        <dbReference type="EMBL" id="PNH04883.1"/>
    </source>
</evidence>
<dbReference type="OrthoDB" id="2526284at2759"/>
<comment type="subcellular location">
    <subcellularLocation>
        <location evidence="1">Membrane</location>
        <topology evidence="1">Single-pass membrane protein</topology>
    </subcellularLocation>
</comment>
<keyword evidence="3 8" id="KW-0328">Glycosyltransferase</keyword>
<evidence type="ECO:0000256" key="4">
    <source>
        <dbReference type="ARBA" id="ARBA00022679"/>
    </source>
</evidence>
<organism evidence="9 10">
    <name type="scientific">Tetrabaena socialis</name>
    <dbReference type="NCBI Taxonomy" id="47790"/>
    <lineage>
        <taxon>Eukaryota</taxon>
        <taxon>Viridiplantae</taxon>
        <taxon>Chlorophyta</taxon>
        <taxon>core chlorophytes</taxon>
        <taxon>Chlorophyceae</taxon>
        <taxon>CS clade</taxon>
        <taxon>Chlamydomonadales</taxon>
        <taxon>Tetrabaenaceae</taxon>
        <taxon>Tetrabaena</taxon>
    </lineage>
</organism>
<protein>
    <recommendedName>
        <fullName evidence="8">Glycosyltransferase family 92 protein</fullName>
        <ecNumber evidence="8">2.4.1.-</ecNumber>
    </recommendedName>
</protein>
<evidence type="ECO:0000256" key="7">
    <source>
        <dbReference type="ARBA" id="ARBA00023136"/>
    </source>
</evidence>
<accession>A0A2J7ZX84</accession>
<name>A0A2J7ZX84_9CHLO</name>
<dbReference type="EC" id="2.4.1.-" evidence="8"/>
<dbReference type="Proteomes" id="UP000236333">
    <property type="component" value="Unassembled WGS sequence"/>
</dbReference>
<dbReference type="Pfam" id="PF01697">
    <property type="entry name" value="Glyco_transf_92"/>
    <property type="match status" value="1"/>
</dbReference>
<evidence type="ECO:0000256" key="8">
    <source>
        <dbReference type="RuleBase" id="RU366017"/>
    </source>
</evidence>
<keyword evidence="7" id="KW-0472">Membrane</keyword>
<evidence type="ECO:0000256" key="6">
    <source>
        <dbReference type="ARBA" id="ARBA00022989"/>
    </source>
</evidence>
<feature type="non-terminal residue" evidence="9">
    <location>
        <position position="268"/>
    </location>
</feature>
<keyword evidence="6" id="KW-1133">Transmembrane helix</keyword>
<dbReference type="EMBL" id="PGGS01000352">
    <property type="protein sequence ID" value="PNH04883.1"/>
    <property type="molecule type" value="Genomic_DNA"/>
</dbReference>
<evidence type="ECO:0000256" key="3">
    <source>
        <dbReference type="ARBA" id="ARBA00022676"/>
    </source>
</evidence>
<proteinExistence type="inferred from homology"/>
<dbReference type="PANTHER" id="PTHR21461">
    <property type="entry name" value="GLYCOSYLTRANSFERASE FAMILY 92 PROTEIN"/>
    <property type="match status" value="1"/>
</dbReference>
<dbReference type="GO" id="GO:0005737">
    <property type="term" value="C:cytoplasm"/>
    <property type="evidence" value="ECO:0007669"/>
    <property type="project" value="TreeGrafter"/>
</dbReference>